<keyword evidence="4" id="KW-1185">Reference proteome</keyword>
<evidence type="ECO:0000313" key="4">
    <source>
        <dbReference type="Proteomes" id="UP001162480"/>
    </source>
</evidence>
<dbReference type="InterPro" id="IPR011993">
    <property type="entry name" value="PH-like_dom_sf"/>
</dbReference>
<feature type="compositionally biased region" description="Acidic residues" evidence="1">
    <location>
        <begin position="261"/>
        <end position="284"/>
    </location>
</feature>
<feature type="compositionally biased region" description="Basic and acidic residues" evidence="1">
    <location>
        <begin position="348"/>
        <end position="357"/>
    </location>
</feature>
<feature type="compositionally biased region" description="Low complexity" evidence="1">
    <location>
        <begin position="468"/>
        <end position="526"/>
    </location>
</feature>
<feature type="compositionally biased region" description="Acidic residues" evidence="1">
    <location>
        <begin position="245"/>
        <end position="254"/>
    </location>
</feature>
<evidence type="ECO:0000313" key="3">
    <source>
        <dbReference type="EMBL" id="CAI9736097.1"/>
    </source>
</evidence>
<feature type="domain" description="PID" evidence="2">
    <location>
        <begin position="15"/>
        <end position="151"/>
    </location>
</feature>
<reference evidence="3" key="1">
    <citation type="submission" date="2023-08" db="EMBL/GenBank/DDBJ databases">
        <authorList>
            <person name="Alioto T."/>
            <person name="Alioto T."/>
            <person name="Gomez Garrido J."/>
        </authorList>
    </citation>
    <scope>NUCLEOTIDE SEQUENCE</scope>
</reference>
<name>A0AA36BM68_OCTVU</name>
<feature type="region of interest" description="Disordered" evidence="1">
    <location>
        <begin position="200"/>
        <end position="362"/>
    </location>
</feature>
<dbReference type="PANTHER" id="PTHR11232">
    <property type="entry name" value="PHOSPHOTYROSINE INTERACTION DOMAIN-CONTAINING FAMILY MEMBER"/>
    <property type="match status" value="1"/>
</dbReference>
<dbReference type="EMBL" id="OX597831">
    <property type="protein sequence ID" value="CAI9736097.1"/>
    <property type="molecule type" value="Genomic_DNA"/>
</dbReference>
<feature type="compositionally biased region" description="Polar residues" evidence="1">
    <location>
        <begin position="456"/>
        <end position="467"/>
    </location>
</feature>
<dbReference type="Pfam" id="PF14719">
    <property type="entry name" value="PID_2"/>
    <property type="match status" value="1"/>
</dbReference>
<proteinExistence type="predicted"/>
<gene>
    <name evidence="3" type="ORF">OCTVUL_1B012718</name>
</gene>
<feature type="region of interest" description="Disordered" evidence="1">
    <location>
        <begin position="391"/>
        <end position="537"/>
    </location>
</feature>
<evidence type="ECO:0000256" key="1">
    <source>
        <dbReference type="SAM" id="MobiDB-lite"/>
    </source>
</evidence>
<dbReference type="InterPro" id="IPR006020">
    <property type="entry name" value="PTB/PI_dom"/>
</dbReference>
<dbReference type="Proteomes" id="UP001162480">
    <property type="component" value="Chromosome 18"/>
</dbReference>
<protein>
    <submittedName>
        <fullName evidence="3">Protein FAM43A-like</fullName>
    </submittedName>
</protein>
<dbReference type="SUPFAM" id="SSF50729">
    <property type="entry name" value="PH domain-like"/>
    <property type="match status" value="1"/>
</dbReference>
<dbReference type="SMART" id="SM00462">
    <property type="entry name" value="PTB"/>
    <property type="match status" value="1"/>
</dbReference>
<dbReference type="PANTHER" id="PTHR11232:SF2">
    <property type="entry name" value="FI05246P"/>
    <property type="match status" value="1"/>
</dbReference>
<sequence>MSFFSWRRKSLNISEEDPAYKVRYLGNIHTCMMKGEGCVDKPASILWNNYLQSSHQALDMKIVVSVSGIKAYTKEQGLMQYWSHKISYIIAHPQYPRMFLWVYRHEGRKMKLDLRCHAVLCKSEAKAKLLDVQLHEKLSFALKEFVRDKRRKHNSRLIFEKTNSELTNGSILPLRQQMLSQGGKFKPPVSKMNSAPKLGSIFELDEKEEEKKKEFDSLEEEEETEEKRETNSNIYLDPKNGIKEEECEEDEEEGLGGMNDSIDDEDDDGNDADDDFCTESDVSDGIDSLALDPESDNASVSSDHVCQTDGLKQDDMDFLLSKPKKSDSDGESSESGFSDSSKEIGLYRVDDGDRLNDERDDVGLGSNNCCLMQCDKDTNCHNDNSFDGDNEDDGFERSSSINSNSSGDSISNSHNSNNNNNKYTRNDILDSSTKHHIRLENTTTTTTTAALRRINENNNKITNQSTKNNDNNNNSFITESLNSSSSSKSSSKSLSSPSSSSSSKSSLKSSSSSPSSSLPSPVVSSSTSESAKKVQFL</sequence>
<evidence type="ECO:0000259" key="2">
    <source>
        <dbReference type="SMART" id="SM00462"/>
    </source>
</evidence>
<dbReference type="Gene3D" id="2.30.29.30">
    <property type="entry name" value="Pleckstrin-homology domain (PH domain)/Phosphotyrosine-binding domain (PTB)"/>
    <property type="match status" value="1"/>
</dbReference>
<organism evidence="3 4">
    <name type="scientific">Octopus vulgaris</name>
    <name type="common">Common octopus</name>
    <dbReference type="NCBI Taxonomy" id="6645"/>
    <lineage>
        <taxon>Eukaryota</taxon>
        <taxon>Metazoa</taxon>
        <taxon>Spiralia</taxon>
        <taxon>Lophotrochozoa</taxon>
        <taxon>Mollusca</taxon>
        <taxon>Cephalopoda</taxon>
        <taxon>Coleoidea</taxon>
        <taxon>Octopodiformes</taxon>
        <taxon>Octopoda</taxon>
        <taxon>Incirrata</taxon>
        <taxon>Octopodidae</taxon>
        <taxon>Octopus</taxon>
    </lineage>
</organism>
<dbReference type="InterPro" id="IPR051133">
    <property type="entry name" value="Adapter_Engulfment-Domain"/>
</dbReference>
<feature type="compositionally biased region" description="Polar residues" evidence="1">
    <location>
        <begin position="296"/>
        <end position="305"/>
    </location>
</feature>
<dbReference type="AlphaFoldDB" id="A0AA36BM68"/>
<accession>A0AA36BM68</accession>
<feature type="compositionally biased region" description="Low complexity" evidence="1">
    <location>
        <begin position="398"/>
        <end position="421"/>
    </location>
</feature>